<evidence type="ECO:0008006" key="4">
    <source>
        <dbReference type="Google" id="ProtNLM"/>
    </source>
</evidence>
<proteinExistence type="predicted"/>
<comment type="caution">
    <text evidence="2">The sequence shown here is derived from an EMBL/GenBank/DDBJ whole genome shotgun (WGS) entry which is preliminary data.</text>
</comment>
<feature type="transmembrane region" description="Helical" evidence="1">
    <location>
        <begin position="147"/>
        <end position="169"/>
    </location>
</feature>
<dbReference type="EMBL" id="JBHMAF010000119">
    <property type="protein sequence ID" value="MFB9760242.1"/>
    <property type="molecule type" value="Genomic_DNA"/>
</dbReference>
<feature type="transmembrane region" description="Helical" evidence="1">
    <location>
        <begin position="56"/>
        <end position="74"/>
    </location>
</feature>
<feature type="transmembrane region" description="Helical" evidence="1">
    <location>
        <begin position="80"/>
        <end position="100"/>
    </location>
</feature>
<feature type="transmembrane region" description="Helical" evidence="1">
    <location>
        <begin position="24"/>
        <end position="44"/>
    </location>
</feature>
<dbReference type="RefSeq" id="WP_379950566.1">
    <property type="nucleotide sequence ID" value="NZ_JBHMAF010000119.1"/>
</dbReference>
<protein>
    <recommendedName>
        <fullName evidence="4">MFS transporter</fullName>
    </recommendedName>
</protein>
<reference evidence="2 3" key="1">
    <citation type="submission" date="2024-09" db="EMBL/GenBank/DDBJ databases">
        <authorList>
            <person name="Sun Q."/>
            <person name="Mori K."/>
        </authorList>
    </citation>
    <scope>NUCLEOTIDE SEQUENCE [LARGE SCALE GENOMIC DNA]</scope>
    <source>
        <strain evidence="2 3">JCM 11201</strain>
    </source>
</reference>
<sequence length="173" mass="18728">MISVVIKNGLLLWIPANLGIKSGFPLSLIIGMTAIGIVIGSLLAKKYTSIKTFYRANLFGFIVTGFAILFPFIYGHQLFSQVLACLLLLGLGISAGLYVIPLNATLQEEGSQVVGIGKTIAVQNFTDNSFMLFGTYSVYLLNARFDFSVTASLVTFGLVYLLIVLYLGALSRK</sequence>
<evidence type="ECO:0000313" key="3">
    <source>
        <dbReference type="Proteomes" id="UP001589609"/>
    </source>
</evidence>
<evidence type="ECO:0000256" key="1">
    <source>
        <dbReference type="SAM" id="Phobius"/>
    </source>
</evidence>
<keyword evidence="1" id="KW-1133">Transmembrane helix</keyword>
<accession>A0ABV5WHZ5</accession>
<gene>
    <name evidence="2" type="ORF">ACFFMS_17920</name>
</gene>
<evidence type="ECO:0000313" key="2">
    <source>
        <dbReference type="EMBL" id="MFB9760242.1"/>
    </source>
</evidence>
<feature type="transmembrane region" description="Helical" evidence="1">
    <location>
        <begin position="121"/>
        <end position="141"/>
    </location>
</feature>
<dbReference type="Proteomes" id="UP001589609">
    <property type="component" value="Unassembled WGS sequence"/>
</dbReference>
<keyword evidence="1" id="KW-0472">Membrane</keyword>
<organism evidence="2 3">
    <name type="scientific">Ectobacillus funiculus</name>
    <dbReference type="NCBI Taxonomy" id="137993"/>
    <lineage>
        <taxon>Bacteria</taxon>
        <taxon>Bacillati</taxon>
        <taxon>Bacillota</taxon>
        <taxon>Bacilli</taxon>
        <taxon>Bacillales</taxon>
        <taxon>Bacillaceae</taxon>
        <taxon>Ectobacillus</taxon>
    </lineage>
</organism>
<keyword evidence="1" id="KW-0812">Transmembrane</keyword>
<keyword evidence="3" id="KW-1185">Reference proteome</keyword>
<name>A0ABV5WHZ5_9BACI</name>